<dbReference type="InterPro" id="IPR029061">
    <property type="entry name" value="THDP-binding"/>
</dbReference>
<dbReference type="PANTHER" id="PTHR48084:SF4">
    <property type="entry name" value="2-OXOGLUTARATE OXIDOREDUCTASE SUBUNIT KORB"/>
    <property type="match status" value="1"/>
</dbReference>
<evidence type="ECO:0000259" key="3">
    <source>
        <dbReference type="Pfam" id="PF02775"/>
    </source>
</evidence>
<dbReference type="InterPro" id="IPR051457">
    <property type="entry name" value="2-oxoacid:Fd_oxidoreductase"/>
</dbReference>
<comment type="caution">
    <text evidence="4">The sequence shown here is derived from an EMBL/GenBank/DDBJ whole genome shotgun (WGS) entry which is preliminary data.</text>
</comment>
<dbReference type="GO" id="GO:0044281">
    <property type="term" value="P:small molecule metabolic process"/>
    <property type="evidence" value="ECO:0007669"/>
    <property type="project" value="UniProtKB-ARBA"/>
</dbReference>
<dbReference type="Proteomes" id="UP000886124">
    <property type="component" value="Unassembled WGS sequence"/>
</dbReference>
<accession>A0A7V5PN54</accession>
<proteinExistence type="predicted"/>
<dbReference type="GO" id="GO:0030976">
    <property type="term" value="F:thiamine pyrophosphate binding"/>
    <property type="evidence" value="ECO:0007669"/>
    <property type="project" value="InterPro"/>
</dbReference>
<evidence type="ECO:0000256" key="1">
    <source>
        <dbReference type="ARBA" id="ARBA00001966"/>
    </source>
</evidence>
<keyword evidence="2" id="KW-0560">Oxidoreductase</keyword>
<evidence type="ECO:0000313" key="4">
    <source>
        <dbReference type="EMBL" id="HHJ52088.1"/>
    </source>
</evidence>
<reference evidence="4" key="1">
    <citation type="journal article" date="2020" name="mSystems">
        <title>Genome- and Community-Level Interaction Insights into Carbon Utilization and Element Cycling Functions of Hydrothermarchaeota in Hydrothermal Sediment.</title>
        <authorList>
            <person name="Zhou Z."/>
            <person name="Liu Y."/>
            <person name="Xu W."/>
            <person name="Pan J."/>
            <person name="Luo Z.H."/>
            <person name="Li M."/>
        </authorList>
    </citation>
    <scope>NUCLEOTIDE SEQUENCE [LARGE SCALE GENOMIC DNA]</scope>
    <source>
        <strain evidence="4">HyVt-527</strain>
    </source>
</reference>
<dbReference type="CDD" id="cd03375">
    <property type="entry name" value="TPP_OGFOR"/>
    <property type="match status" value="1"/>
</dbReference>
<dbReference type="EMBL" id="DROD01000190">
    <property type="protein sequence ID" value="HHJ52088.1"/>
    <property type="molecule type" value="Genomic_DNA"/>
</dbReference>
<sequence>MTEIAKNIKPVTLTRDDFTSDLEPRWCPGCGDYSILAQMKKVLPELGVPKENFVFVSGIGCSSRFPYYVDTYGVHGIHGRAPAIATGIKLANPDLKVFVITGDGDGLSIGGNHFIHLCRRNVDITVILFNNRIYGLTKGQYSPTSVKGQITKSSPYGVIENPFNPVKMALAAGATFVARTIDREVKHLAEMIRLAAEHKGTSVLEVYQNCVIFNDGAFKSLTDKATKKENVVFMEHGKPLIFGNNNDKALNWTCNNYEIIKIDENTDTEGLIKHDATAGHAAAEFALADLNEIPGMPTPIGVFRDIKEPTYEDLLHDQIEQVTKKKGKGDLHQLLFSGNTYVID</sequence>
<dbReference type="PANTHER" id="PTHR48084">
    <property type="entry name" value="2-OXOGLUTARATE OXIDOREDUCTASE SUBUNIT KORB-RELATED"/>
    <property type="match status" value="1"/>
</dbReference>
<dbReference type="Gene3D" id="3.40.50.970">
    <property type="match status" value="1"/>
</dbReference>
<feature type="domain" description="Thiamine pyrophosphate enzyme TPP-binding" evidence="3">
    <location>
        <begin position="59"/>
        <end position="206"/>
    </location>
</feature>
<dbReference type="NCBIfam" id="TIGR02177">
    <property type="entry name" value="PorB_KorB"/>
    <property type="match status" value="1"/>
</dbReference>
<gene>
    <name evidence="4" type="ORF">ENJ89_02740</name>
</gene>
<evidence type="ECO:0000256" key="2">
    <source>
        <dbReference type="ARBA" id="ARBA00023002"/>
    </source>
</evidence>
<dbReference type="SUPFAM" id="SSF52518">
    <property type="entry name" value="Thiamin diphosphate-binding fold (THDP-binding)"/>
    <property type="match status" value="1"/>
</dbReference>
<comment type="cofactor">
    <cofactor evidence="1">
        <name>[4Fe-4S] cluster</name>
        <dbReference type="ChEBI" id="CHEBI:49883"/>
    </cofactor>
</comment>
<dbReference type="GO" id="GO:0045333">
    <property type="term" value="P:cellular respiration"/>
    <property type="evidence" value="ECO:0007669"/>
    <property type="project" value="UniProtKB-ARBA"/>
</dbReference>
<organism evidence="4">
    <name type="scientific">Caldithrix abyssi</name>
    <dbReference type="NCBI Taxonomy" id="187145"/>
    <lineage>
        <taxon>Bacteria</taxon>
        <taxon>Pseudomonadati</taxon>
        <taxon>Calditrichota</taxon>
        <taxon>Calditrichia</taxon>
        <taxon>Calditrichales</taxon>
        <taxon>Calditrichaceae</taxon>
        <taxon>Caldithrix</taxon>
    </lineage>
</organism>
<protein>
    <submittedName>
        <fullName evidence="4">2-oxoacid:ferredoxin oxidoreductase subunit beta</fullName>
    </submittedName>
</protein>
<dbReference type="AlphaFoldDB" id="A0A7V5PN54"/>
<dbReference type="Pfam" id="PF02775">
    <property type="entry name" value="TPP_enzyme_C"/>
    <property type="match status" value="1"/>
</dbReference>
<dbReference type="GO" id="GO:0016625">
    <property type="term" value="F:oxidoreductase activity, acting on the aldehyde or oxo group of donors, iron-sulfur protein as acceptor"/>
    <property type="evidence" value="ECO:0007669"/>
    <property type="project" value="UniProtKB-ARBA"/>
</dbReference>
<name>A0A7V5PN54_CALAY</name>
<dbReference type="InterPro" id="IPR011766">
    <property type="entry name" value="TPP_enzyme_TPP-bd"/>
</dbReference>
<dbReference type="InterPro" id="IPR011896">
    <property type="entry name" value="OFOB"/>
</dbReference>